<reference evidence="3" key="1">
    <citation type="submission" date="2016-11" db="UniProtKB">
        <authorList>
            <consortium name="WormBaseParasite"/>
        </authorList>
    </citation>
    <scope>IDENTIFICATION</scope>
</reference>
<dbReference type="WBParaSite" id="BXY_0627600.1">
    <property type="protein sequence ID" value="BXY_0627600.1"/>
    <property type="gene ID" value="BXY_0627600"/>
</dbReference>
<feature type="transmembrane region" description="Helical" evidence="1">
    <location>
        <begin position="131"/>
        <end position="151"/>
    </location>
</feature>
<accession>A0A1I7RZV4</accession>
<feature type="transmembrane region" description="Helical" evidence="1">
    <location>
        <begin position="235"/>
        <end position="259"/>
    </location>
</feature>
<keyword evidence="1" id="KW-0472">Membrane</keyword>
<dbReference type="PANTHER" id="PTHR22943">
    <property type="entry name" value="7-TRANSMEMBRANE DOMAIN RECEPTOR C.ELEGANS"/>
    <property type="match status" value="1"/>
</dbReference>
<feature type="transmembrane region" description="Helical" evidence="1">
    <location>
        <begin position="271"/>
        <end position="292"/>
    </location>
</feature>
<dbReference type="InterPro" id="IPR019428">
    <property type="entry name" value="7TM_GPCR_serpentine_rcpt_Str"/>
</dbReference>
<dbReference type="Gene3D" id="1.20.1070.10">
    <property type="entry name" value="Rhodopsin 7-helix transmembrane proteins"/>
    <property type="match status" value="1"/>
</dbReference>
<dbReference type="Pfam" id="PF10326">
    <property type="entry name" value="7TM_GPCR_Str"/>
    <property type="match status" value="1"/>
</dbReference>
<keyword evidence="1" id="KW-1133">Transmembrane helix</keyword>
<feature type="transmembrane region" description="Helical" evidence="1">
    <location>
        <begin position="185"/>
        <end position="208"/>
    </location>
</feature>
<proteinExistence type="predicted"/>
<evidence type="ECO:0000313" key="3">
    <source>
        <dbReference type="WBParaSite" id="BXY_0627600.1"/>
    </source>
</evidence>
<dbReference type="AlphaFoldDB" id="A0A1I7RZV4"/>
<name>A0A1I7RZV4_BURXY</name>
<dbReference type="Proteomes" id="UP000095284">
    <property type="component" value="Unplaced"/>
</dbReference>
<keyword evidence="1" id="KW-0812">Transmembrane</keyword>
<feature type="transmembrane region" description="Helical" evidence="1">
    <location>
        <begin position="12"/>
        <end position="32"/>
    </location>
</feature>
<sequence length="320" mass="36829">MAIDVYSVVYYITFFLKTLSIFLNLGVWRLLNRGRNDVAAIYKYLLKLTVVLDCTYALSSIIFGPMLLFSDSYFILIFESLLLPKSIPMSQVSTFIMTVVAYGWIGTLPVQPIVRYYTLISQPCSKRDINVIFSYGILVVVLYGICTSYFVGTKNEKFDYLLANQTLFTLQDPMYVLFDSSTENIYYPLIGGVLITVVSCILVFVYIMKARRKMISMREHLTEDTRRMHRRMRNIVISQTIYPLLCLEVPAVMFGVYPLFQLESAAEFCSIYSNISLHVFSILNPLSIIFFIPSHRRAVMDTIRCKTKKRNSVSMPQPNS</sequence>
<organism evidence="2 3">
    <name type="scientific">Bursaphelenchus xylophilus</name>
    <name type="common">Pinewood nematode worm</name>
    <name type="synonym">Aphelenchoides xylophilus</name>
    <dbReference type="NCBI Taxonomy" id="6326"/>
    <lineage>
        <taxon>Eukaryota</taxon>
        <taxon>Metazoa</taxon>
        <taxon>Ecdysozoa</taxon>
        <taxon>Nematoda</taxon>
        <taxon>Chromadorea</taxon>
        <taxon>Rhabditida</taxon>
        <taxon>Tylenchina</taxon>
        <taxon>Tylenchomorpha</taxon>
        <taxon>Aphelenchoidea</taxon>
        <taxon>Aphelenchoididae</taxon>
        <taxon>Bursaphelenchus</taxon>
    </lineage>
</organism>
<feature type="transmembrane region" description="Helical" evidence="1">
    <location>
        <begin position="44"/>
        <end position="69"/>
    </location>
</feature>
<feature type="transmembrane region" description="Helical" evidence="1">
    <location>
        <begin position="89"/>
        <end position="110"/>
    </location>
</feature>
<evidence type="ECO:0000313" key="2">
    <source>
        <dbReference type="Proteomes" id="UP000095284"/>
    </source>
</evidence>
<evidence type="ECO:0000256" key="1">
    <source>
        <dbReference type="SAM" id="Phobius"/>
    </source>
</evidence>
<protein>
    <submittedName>
        <fullName evidence="3">G_PROTEIN_RECEP_F1_2 domain-containing protein</fullName>
    </submittedName>
</protein>
<dbReference type="SUPFAM" id="SSF81321">
    <property type="entry name" value="Family A G protein-coupled receptor-like"/>
    <property type="match status" value="1"/>
</dbReference>
<dbReference type="PANTHER" id="PTHR22943:SF248">
    <property type="entry name" value="SEVEN TM RECEPTOR"/>
    <property type="match status" value="1"/>
</dbReference>